<keyword evidence="3" id="KW-1185">Reference proteome</keyword>
<dbReference type="Proteomes" id="UP000217211">
    <property type="component" value="Chromosome"/>
</dbReference>
<gene>
    <name evidence="2" type="ORF">SJ05684_c26020</name>
</gene>
<feature type="compositionally biased region" description="Basic and acidic residues" evidence="1">
    <location>
        <begin position="37"/>
        <end position="49"/>
    </location>
</feature>
<dbReference type="EMBL" id="CP023067">
    <property type="protein sequence ID" value="ASY64041.1"/>
    <property type="molecule type" value="Genomic_DNA"/>
</dbReference>
<evidence type="ECO:0000313" key="3">
    <source>
        <dbReference type="Proteomes" id="UP000217211"/>
    </source>
</evidence>
<proteinExistence type="predicted"/>
<dbReference type="AlphaFoldDB" id="A0A249PDN1"/>
<evidence type="ECO:0000256" key="1">
    <source>
        <dbReference type="SAM" id="MobiDB-lite"/>
    </source>
</evidence>
<evidence type="ECO:0000313" key="2">
    <source>
        <dbReference type="EMBL" id="ASY64041.1"/>
    </source>
</evidence>
<reference evidence="2 3" key="1">
    <citation type="submission" date="2017-08" db="EMBL/GenBank/DDBJ databases">
        <title>Multipartite genome sequences of Sinorhizobium species nodulating soybeans.</title>
        <authorList>
            <person name="Tian C.F."/>
        </authorList>
    </citation>
    <scope>NUCLEOTIDE SEQUENCE [LARGE SCALE GENOMIC DNA]</scope>
    <source>
        <strain evidence="2 3">CCBAU 05684</strain>
    </source>
</reference>
<accession>A0A249PDN1</accession>
<protein>
    <submittedName>
        <fullName evidence="2">Uncharacterized protein</fullName>
    </submittedName>
</protein>
<dbReference type="KEGG" id="esj:SJ05684_c26020"/>
<feature type="region of interest" description="Disordered" evidence="1">
    <location>
        <begin position="37"/>
        <end position="57"/>
    </location>
</feature>
<sequence>MPLRDFQIGAELVIRDLLGETRDLLALAGDQRAEHGIENLGNDRTDLDRQGPSPSDAANAVAIAGREYQFAADDVLAQTSTPTIDNGIRMPPPSTFDACSTGTRLPRMMPFRSQIAASMLSIGPFCSSQPLNALGSSKDISQIFFCDHILRKLT</sequence>
<name>A0A249PDN1_9HYPH</name>
<organism evidence="2 3">
    <name type="scientific">Sinorhizobium sojae CCBAU 05684</name>
    <dbReference type="NCBI Taxonomy" id="716928"/>
    <lineage>
        <taxon>Bacteria</taxon>
        <taxon>Pseudomonadati</taxon>
        <taxon>Pseudomonadota</taxon>
        <taxon>Alphaproteobacteria</taxon>
        <taxon>Hyphomicrobiales</taxon>
        <taxon>Rhizobiaceae</taxon>
        <taxon>Sinorhizobium/Ensifer group</taxon>
        <taxon>Sinorhizobium</taxon>
    </lineage>
</organism>